<dbReference type="AlphaFoldDB" id="A0A3R6CTV1"/>
<gene>
    <name evidence="1" type="ORF">DWX94_09410</name>
</gene>
<reference evidence="1 2" key="1">
    <citation type="submission" date="2018-08" db="EMBL/GenBank/DDBJ databases">
        <title>A genome reference for cultivated species of the human gut microbiota.</title>
        <authorList>
            <person name="Zou Y."/>
            <person name="Xue W."/>
            <person name="Luo G."/>
        </authorList>
    </citation>
    <scope>NUCLEOTIDE SEQUENCE [LARGE SCALE GENOMIC DNA]</scope>
    <source>
        <strain evidence="1 2">AF22-21</strain>
    </source>
</reference>
<dbReference type="Proteomes" id="UP000283295">
    <property type="component" value="Unassembled WGS sequence"/>
</dbReference>
<evidence type="ECO:0000313" key="1">
    <source>
        <dbReference type="EMBL" id="RGS40943.1"/>
    </source>
</evidence>
<name>A0A3R6CTV1_9FIRM</name>
<sequence length="121" mass="13851">MDISTRTEDGELVLCASSIYNQKFYLNKEFSKLPDDIKDELHAMCGAFTQEVGGIFMLVFDDAGNLRIQTRALDDDLLFDDIGCGLKVKKLQNEKRELFQSLELFYKIFIQGVDLDSLIKE</sequence>
<proteinExistence type="predicted"/>
<protein>
    <submittedName>
        <fullName evidence="1">Uncharacterized protein</fullName>
    </submittedName>
</protein>
<dbReference type="GeneID" id="92831591"/>
<evidence type="ECO:0000313" key="2">
    <source>
        <dbReference type="Proteomes" id="UP000283295"/>
    </source>
</evidence>
<dbReference type="OrthoDB" id="9794005at2"/>
<dbReference type="Pfam" id="PF19642">
    <property type="entry name" value="DUF6145"/>
    <property type="match status" value="1"/>
</dbReference>
<organism evidence="1 2">
    <name type="scientific">Coprococcus eutactus</name>
    <dbReference type="NCBI Taxonomy" id="33043"/>
    <lineage>
        <taxon>Bacteria</taxon>
        <taxon>Bacillati</taxon>
        <taxon>Bacillota</taxon>
        <taxon>Clostridia</taxon>
        <taxon>Lachnospirales</taxon>
        <taxon>Lachnospiraceae</taxon>
        <taxon>Coprococcus</taxon>
    </lineage>
</organism>
<comment type="caution">
    <text evidence="1">The sequence shown here is derived from an EMBL/GenBank/DDBJ whole genome shotgun (WGS) entry which is preliminary data.</text>
</comment>
<dbReference type="RefSeq" id="WP_004849607.1">
    <property type="nucleotide sequence ID" value="NZ_CP102278.1"/>
</dbReference>
<dbReference type="EMBL" id="QRVK01000023">
    <property type="protein sequence ID" value="RGS40943.1"/>
    <property type="molecule type" value="Genomic_DNA"/>
</dbReference>
<dbReference type="InterPro" id="IPR046143">
    <property type="entry name" value="DUF6145"/>
</dbReference>
<accession>A0A3R6CTV1</accession>